<evidence type="ECO:0000313" key="8">
    <source>
        <dbReference type="EMBL" id="KAJ5600280.1"/>
    </source>
</evidence>
<dbReference type="PANTHER" id="PTHR34002">
    <property type="entry name" value="BLR1656 PROTEIN"/>
    <property type="match status" value="1"/>
</dbReference>
<dbReference type="InterPro" id="IPR013319">
    <property type="entry name" value="GH11/12"/>
</dbReference>
<evidence type="ECO:0000256" key="7">
    <source>
        <dbReference type="RuleBase" id="RU361163"/>
    </source>
</evidence>
<dbReference type="PANTHER" id="PTHR34002:SF9">
    <property type="entry name" value="XYLOGLUCAN-SPECIFIC ENDO-BETA-1,4-GLUCANASE A"/>
    <property type="match status" value="1"/>
</dbReference>
<keyword evidence="7" id="KW-0326">Glycosidase</keyword>
<keyword evidence="7" id="KW-0378">Hydrolase</keyword>
<name>A0AAD6E570_9EURO</name>
<evidence type="ECO:0000256" key="1">
    <source>
        <dbReference type="ARBA" id="ARBA00005519"/>
    </source>
</evidence>
<comment type="catalytic activity">
    <reaction evidence="3">
        <text>xyloglucan + H2O = xyloglucan oligosaccharides.</text>
        <dbReference type="EC" id="3.2.1.151"/>
    </reaction>
</comment>
<organism evidence="8 9">
    <name type="scientific">Penicillium hetheringtonii</name>
    <dbReference type="NCBI Taxonomy" id="911720"/>
    <lineage>
        <taxon>Eukaryota</taxon>
        <taxon>Fungi</taxon>
        <taxon>Dikarya</taxon>
        <taxon>Ascomycota</taxon>
        <taxon>Pezizomycotina</taxon>
        <taxon>Eurotiomycetes</taxon>
        <taxon>Eurotiomycetidae</taxon>
        <taxon>Eurotiales</taxon>
        <taxon>Aspergillaceae</taxon>
        <taxon>Penicillium</taxon>
    </lineage>
</organism>
<dbReference type="GO" id="GO:0008810">
    <property type="term" value="F:cellulase activity"/>
    <property type="evidence" value="ECO:0007669"/>
    <property type="project" value="InterPro"/>
</dbReference>
<dbReference type="AlphaFoldDB" id="A0AAD6E570"/>
<keyword evidence="2" id="KW-0732">Signal</keyword>
<proteinExistence type="inferred from homology"/>
<dbReference type="SUPFAM" id="SSF49899">
    <property type="entry name" value="Concanavalin A-like lectins/glucanases"/>
    <property type="match status" value="1"/>
</dbReference>
<dbReference type="InterPro" id="IPR002594">
    <property type="entry name" value="GH12"/>
</dbReference>
<dbReference type="InterPro" id="IPR013320">
    <property type="entry name" value="ConA-like_dom_sf"/>
</dbReference>
<keyword evidence="7" id="KW-0624">Polysaccharide degradation</keyword>
<dbReference type="EMBL" id="JAQJAC010000001">
    <property type="protein sequence ID" value="KAJ5600280.1"/>
    <property type="molecule type" value="Genomic_DNA"/>
</dbReference>
<evidence type="ECO:0000256" key="4">
    <source>
        <dbReference type="ARBA" id="ARBA00038882"/>
    </source>
</evidence>
<dbReference type="GO" id="GO:0000272">
    <property type="term" value="P:polysaccharide catabolic process"/>
    <property type="evidence" value="ECO:0007669"/>
    <property type="project" value="UniProtKB-KW"/>
</dbReference>
<evidence type="ECO:0000256" key="2">
    <source>
        <dbReference type="ARBA" id="ARBA00022729"/>
    </source>
</evidence>
<dbReference type="EC" id="3.2.1.151" evidence="4"/>
<protein>
    <recommendedName>
        <fullName evidence="4">xyloglucan-specific endo-beta-1,4-glucanase</fullName>
        <ecNumber evidence="4">3.2.1.151</ecNumber>
    </recommendedName>
    <alternativeName>
        <fullName evidence="5">Xyloglucanase A</fullName>
    </alternativeName>
    <alternativeName>
        <fullName evidence="6">Xyloglucanendohydrolase A</fullName>
    </alternativeName>
</protein>
<dbReference type="GO" id="GO:0033946">
    <property type="term" value="F:xyloglucan-specific endo-beta-1,4-glucanase activity"/>
    <property type="evidence" value="ECO:0007669"/>
    <property type="project" value="UniProtKB-EC"/>
</dbReference>
<comment type="similarity">
    <text evidence="1 7">Belongs to the glycosyl hydrolase 12 (cellulase H) family.</text>
</comment>
<evidence type="ECO:0000313" key="9">
    <source>
        <dbReference type="Proteomes" id="UP001216150"/>
    </source>
</evidence>
<dbReference type="Gene3D" id="2.60.120.180">
    <property type="match status" value="1"/>
</dbReference>
<gene>
    <name evidence="8" type="ORF">N7450_001347</name>
</gene>
<reference evidence="8 9" key="1">
    <citation type="journal article" date="2023" name="IMA Fungus">
        <title>Comparative genomic study of the Penicillium genus elucidates a diverse pangenome and 15 lateral gene transfer events.</title>
        <authorList>
            <person name="Petersen C."/>
            <person name="Sorensen T."/>
            <person name="Nielsen M.R."/>
            <person name="Sondergaard T.E."/>
            <person name="Sorensen J.L."/>
            <person name="Fitzpatrick D.A."/>
            <person name="Frisvad J.C."/>
            <person name="Nielsen K.L."/>
        </authorList>
    </citation>
    <scope>NUCLEOTIDE SEQUENCE [LARGE SCALE GENOMIC DNA]</scope>
    <source>
        <strain evidence="8 9">IBT 29057</strain>
    </source>
</reference>
<keyword evidence="9" id="KW-1185">Reference proteome</keyword>
<accession>A0AAD6E570</accession>
<evidence type="ECO:0000256" key="6">
    <source>
        <dbReference type="ARBA" id="ARBA00043018"/>
    </source>
</evidence>
<keyword evidence="7" id="KW-0119">Carbohydrate metabolism</keyword>
<dbReference type="Pfam" id="PF01670">
    <property type="entry name" value="Glyco_hydro_12"/>
    <property type="match status" value="1"/>
</dbReference>
<evidence type="ECO:0000256" key="3">
    <source>
        <dbReference type="ARBA" id="ARBA00037012"/>
    </source>
</evidence>
<comment type="caution">
    <text evidence="8">The sequence shown here is derived from an EMBL/GenBank/DDBJ whole genome shotgun (WGS) entry which is preliminary data.</text>
</comment>
<feature type="non-terminal residue" evidence="8">
    <location>
        <position position="1"/>
    </location>
</feature>
<dbReference type="Proteomes" id="UP001216150">
    <property type="component" value="Unassembled WGS sequence"/>
</dbReference>
<sequence length="139" mass="15685">MNMFLDKDIETAVNGTRAKHEVMVWFAAFGDSAQPIGFNNGIVTTRELNGTIFNLYSGLKGKTYVFTWVVEKITERFVGDLWPLISDLFSLDGSSYPKEDDYLGSLSFGTEAFSSDGNITFWANRYEIDVRHGHRIAPK</sequence>
<evidence type="ECO:0000256" key="5">
    <source>
        <dbReference type="ARBA" id="ARBA00041304"/>
    </source>
</evidence>